<dbReference type="Proteomes" id="UP000826195">
    <property type="component" value="Unassembled WGS sequence"/>
</dbReference>
<organism evidence="3 4">
    <name type="scientific">Cotesia glomerata</name>
    <name type="common">Lepidopteran parasitic wasp</name>
    <name type="synonym">Apanteles glomeratus</name>
    <dbReference type="NCBI Taxonomy" id="32391"/>
    <lineage>
        <taxon>Eukaryota</taxon>
        <taxon>Metazoa</taxon>
        <taxon>Ecdysozoa</taxon>
        <taxon>Arthropoda</taxon>
        <taxon>Hexapoda</taxon>
        <taxon>Insecta</taxon>
        <taxon>Pterygota</taxon>
        <taxon>Neoptera</taxon>
        <taxon>Endopterygota</taxon>
        <taxon>Hymenoptera</taxon>
        <taxon>Apocrita</taxon>
        <taxon>Ichneumonoidea</taxon>
        <taxon>Braconidae</taxon>
        <taxon>Microgastrinae</taxon>
        <taxon>Cotesia</taxon>
    </lineage>
</organism>
<evidence type="ECO:0000256" key="2">
    <source>
        <dbReference type="ARBA" id="ARBA00022737"/>
    </source>
</evidence>
<reference evidence="3 4" key="1">
    <citation type="journal article" date="2021" name="J. Hered.">
        <title>A chromosome-level genome assembly of the parasitoid wasp, Cotesia glomerata (Hymenoptera: Braconidae).</title>
        <authorList>
            <person name="Pinto B.J."/>
            <person name="Weis J.J."/>
            <person name="Gamble T."/>
            <person name="Ode P.J."/>
            <person name="Paul R."/>
            <person name="Zaspel J.M."/>
        </authorList>
    </citation>
    <scope>NUCLEOTIDE SEQUENCE [LARGE SCALE GENOMIC DNA]</scope>
    <source>
        <strain evidence="3">CgM1</strain>
    </source>
</reference>
<keyword evidence="1" id="KW-0880">Kelch repeat</keyword>
<name>A0AAV7J0W5_COTGL</name>
<evidence type="ECO:0000313" key="4">
    <source>
        <dbReference type="Proteomes" id="UP000826195"/>
    </source>
</evidence>
<dbReference type="AlphaFoldDB" id="A0AAV7J0W5"/>
<dbReference type="PANTHER" id="PTHR46428:SF1">
    <property type="entry name" value="KELCH DOMAIN-CONTAINING PROTEIN 10"/>
    <property type="match status" value="1"/>
</dbReference>
<protein>
    <submittedName>
        <fullName evidence="3">Uncharacterized protein</fullName>
    </submittedName>
</protein>
<dbReference type="InterPro" id="IPR052125">
    <property type="entry name" value="KLHDC10"/>
</dbReference>
<keyword evidence="4" id="KW-1185">Reference proteome</keyword>
<dbReference type="PANTHER" id="PTHR46428">
    <property type="entry name" value="KELCH DOMAIN-CONTAINING PROTEIN 10"/>
    <property type="match status" value="1"/>
</dbReference>
<evidence type="ECO:0000256" key="1">
    <source>
        <dbReference type="ARBA" id="ARBA00022441"/>
    </source>
</evidence>
<dbReference type="InterPro" id="IPR015915">
    <property type="entry name" value="Kelch-typ_b-propeller"/>
</dbReference>
<proteinExistence type="predicted"/>
<dbReference type="GO" id="GO:0032874">
    <property type="term" value="P:positive regulation of stress-activated MAPK cascade"/>
    <property type="evidence" value="ECO:0007669"/>
    <property type="project" value="TreeGrafter"/>
</dbReference>
<sequence length="279" mass="32561">MWVFNLLSRGWAYIDNEYKLPGPEHNTYICNILNEHAIKQPLQGEVPNYAFPCNIIRDGGYYYLVGDIDDKNNRVGNVYRINMKSGIWECVYKCQRKDKENKLWKNKLAAFDVENPRWRMINTHGDVDHVPNYPMNRDEFSGSSLRITHYRDSNSDVIVILSGEIDSKDYYNDLWTLNLSTMTWKNIDNRGSLIPRTFRRYSMTVSPAGQLFTFGEFIGDPKARVPCGSRVHSVWITIPKLIDICWESVLHYLPGLVSMSQEQIENLGISWKFFQSRIN</sequence>
<dbReference type="Gene3D" id="2.120.10.80">
    <property type="entry name" value="Kelch-type beta propeller"/>
    <property type="match status" value="1"/>
</dbReference>
<keyword evidence="2" id="KW-0677">Repeat</keyword>
<dbReference type="EMBL" id="JAHXZJ010000374">
    <property type="protein sequence ID" value="KAH0561323.1"/>
    <property type="molecule type" value="Genomic_DNA"/>
</dbReference>
<dbReference type="SUPFAM" id="SSF50965">
    <property type="entry name" value="Galactose oxidase, central domain"/>
    <property type="match status" value="1"/>
</dbReference>
<gene>
    <name evidence="3" type="ORF">KQX54_016210</name>
</gene>
<evidence type="ECO:0000313" key="3">
    <source>
        <dbReference type="EMBL" id="KAH0561323.1"/>
    </source>
</evidence>
<accession>A0AAV7J0W5</accession>
<comment type="caution">
    <text evidence="3">The sequence shown here is derived from an EMBL/GenBank/DDBJ whole genome shotgun (WGS) entry which is preliminary data.</text>
</comment>
<dbReference type="InterPro" id="IPR011043">
    <property type="entry name" value="Gal_Oxase/kelch_b-propeller"/>
</dbReference>